<proteinExistence type="predicted"/>
<evidence type="ECO:0008006" key="4">
    <source>
        <dbReference type="Google" id="ProtNLM"/>
    </source>
</evidence>
<keyword evidence="3" id="KW-1185">Reference proteome</keyword>
<evidence type="ECO:0000313" key="2">
    <source>
        <dbReference type="EMBL" id="MQY48229.1"/>
    </source>
</evidence>
<feature type="coiled-coil region" evidence="1">
    <location>
        <begin position="89"/>
        <end position="123"/>
    </location>
</feature>
<name>A0A6A8ABU5_9HYPH</name>
<keyword evidence="1" id="KW-0175">Coiled coil</keyword>
<protein>
    <recommendedName>
        <fullName evidence="4">Ead/Ea22-like family protein</fullName>
    </recommendedName>
</protein>
<dbReference type="RefSeq" id="WP_153356243.1">
    <property type="nucleotide sequence ID" value="NZ_WIXI01000047.1"/>
</dbReference>
<evidence type="ECO:0000256" key="1">
    <source>
        <dbReference type="SAM" id="Coils"/>
    </source>
</evidence>
<dbReference type="Proteomes" id="UP000435138">
    <property type="component" value="Unassembled WGS sequence"/>
</dbReference>
<sequence>MSEIEKLTAERNLFKGKYRSIITLLDEARVAIQEVVDHVADEGDRRYFGSTNHADRLHDLVNDMDGWSFDAMLPKGDINKMERDPYEVCRDLRAALAAKDAEIEAANAELARLRRECSDGLDALSDIDDFWEACPYPENRKHLSPAEQISSLDNELNAARDEIEKLKAALKHIAGESGQFGFPWPETHVDYPAFALLTARAALKGDAA</sequence>
<evidence type="ECO:0000313" key="3">
    <source>
        <dbReference type="Proteomes" id="UP000435138"/>
    </source>
</evidence>
<organism evidence="2 3">
    <name type="scientific">Endobacterium cereale</name>
    <dbReference type="NCBI Taxonomy" id="2663029"/>
    <lineage>
        <taxon>Bacteria</taxon>
        <taxon>Pseudomonadati</taxon>
        <taxon>Pseudomonadota</taxon>
        <taxon>Alphaproteobacteria</taxon>
        <taxon>Hyphomicrobiales</taxon>
        <taxon>Rhizobiaceae</taxon>
        <taxon>Endobacterium</taxon>
    </lineage>
</organism>
<accession>A0A6A8ABU5</accession>
<dbReference type="AlphaFoldDB" id="A0A6A8ABU5"/>
<comment type="caution">
    <text evidence="2">The sequence shown here is derived from an EMBL/GenBank/DDBJ whole genome shotgun (WGS) entry which is preliminary data.</text>
</comment>
<feature type="coiled-coil region" evidence="1">
    <location>
        <begin position="149"/>
        <end position="176"/>
    </location>
</feature>
<gene>
    <name evidence="2" type="ORF">GAO09_19530</name>
</gene>
<dbReference type="EMBL" id="WIXI01000047">
    <property type="protein sequence ID" value="MQY48229.1"/>
    <property type="molecule type" value="Genomic_DNA"/>
</dbReference>
<reference evidence="2 3" key="1">
    <citation type="submission" date="2019-11" db="EMBL/GenBank/DDBJ databases">
        <title>Genome analysis of Rhizobacterium cereale a novel genus and species isolated from maize roots in North Spain.</title>
        <authorList>
            <person name="Menendez E."/>
            <person name="Flores-Felix J.D."/>
            <person name="Ramirez-Bahena M.-H."/>
            <person name="Igual J.M."/>
            <person name="Garcia-Fraile P."/>
            <person name="Peix A."/>
            <person name="Velazquez E."/>
        </authorList>
    </citation>
    <scope>NUCLEOTIDE SEQUENCE [LARGE SCALE GENOMIC DNA]</scope>
    <source>
        <strain evidence="2 3">RZME27</strain>
    </source>
</reference>